<sequence>MLGCRNKDQSESSTVNPITSSLSRSNSGAEDNEDSSEEYLDGEYCASINYYNPDTGTQSSYTLTVEVSGGELVLIHWPNGGWLDDSHFNPPTLESDGSCEFTSYDGKQYDIQIEEEGSCGNYSKAPVIEEEKEGDENLLENTEEENSEEAEDNAVVKYNCLKRTICPC</sequence>
<protein>
    <submittedName>
        <fullName evidence="2">Uncharacterized protein</fullName>
    </submittedName>
</protein>
<feature type="compositionally biased region" description="Basic and acidic residues" evidence="1">
    <location>
        <begin position="1"/>
        <end position="10"/>
    </location>
</feature>
<comment type="caution">
    <text evidence="2">The sequence shown here is derived from an EMBL/GenBank/DDBJ whole genome shotgun (WGS) entry which is preliminary data.</text>
</comment>
<feature type="region of interest" description="Disordered" evidence="1">
    <location>
        <begin position="1"/>
        <end position="38"/>
    </location>
</feature>
<dbReference type="RefSeq" id="WP_136881046.1">
    <property type="nucleotide sequence ID" value="NZ_SWDX01000006.1"/>
</dbReference>
<accession>A0A4U1G936</accession>
<dbReference type="EMBL" id="SWDX01000006">
    <property type="protein sequence ID" value="TKC59173.1"/>
    <property type="molecule type" value="Genomic_DNA"/>
</dbReference>
<name>A0A4U1G936_9SPHI</name>
<evidence type="ECO:0000313" key="3">
    <source>
        <dbReference type="Proteomes" id="UP000309594"/>
    </source>
</evidence>
<feature type="region of interest" description="Disordered" evidence="1">
    <location>
        <begin position="129"/>
        <end position="151"/>
    </location>
</feature>
<evidence type="ECO:0000256" key="1">
    <source>
        <dbReference type="SAM" id="MobiDB-lite"/>
    </source>
</evidence>
<dbReference type="Proteomes" id="UP000309594">
    <property type="component" value="Unassembled WGS sequence"/>
</dbReference>
<organism evidence="2 3">
    <name type="scientific">Pedobacter hiemivivus</name>
    <dbReference type="NCBI Taxonomy" id="2530454"/>
    <lineage>
        <taxon>Bacteria</taxon>
        <taxon>Pseudomonadati</taxon>
        <taxon>Bacteroidota</taxon>
        <taxon>Sphingobacteriia</taxon>
        <taxon>Sphingobacteriales</taxon>
        <taxon>Sphingobacteriaceae</taxon>
        <taxon>Pedobacter</taxon>
    </lineage>
</organism>
<evidence type="ECO:0000313" key="2">
    <source>
        <dbReference type="EMBL" id="TKC59173.1"/>
    </source>
</evidence>
<dbReference type="AlphaFoldDB" id="A0A4U1G936"/>
<gene>
    <name evidence="2" type="ORF">FBD94_16715</name>
</gene>
<reference evidence="2 3" key="1">
    <citation type="submission" date="2019-04" db="EMBL/GenBank/DDBJ databases">
        <title>Pedobacter sp. RP-1-16 sp. nov., isolated from Arctic soil.</title>
        <authorList>
            <person name="Dahal R.H."/>
            <person name="Kim D.-U."/>
        </authorList>
    </citation>
    <scope>NUCLEOTIDE SEQUENCE [LARGE SCALE GENOMIC DNA]</scope>
    <source>
        <strain evidence="2 3">RP-1-16</strain>
    </source>
</reference>
<proteinExistence type="predicted"/>
<feature type="compositionally biased region" description="Polar residues" evidence="1">
    <location>
        <begin position="11"/>
        <end position="29"/>
    </location>
</feature>